<evidence type="ECO:0000313" key="1">
    <source>
        <dbReference type="EMBL" id="NIZ40270.1"/>
    </source>
</evidence>
<comment type="caution">
    <text evidence="1">The sequence shown here is derived from an EMBL/GenBank/DDBJ whole genome shotgun (WGS) entry which is preliminary data.</text>
</comment>
<name>A0A968G9G3_9SPIO</name>
<organism evidence="1 2">
    <name type="scientific">Entomospira entomophila</name>
    <dbReference type="NCBI Taxonomy" id="2719988"/>
    <lineage>
        <taxon>Bacteria</taxon>
        <taxon>Pseudomonadati</taxon>
        <taxon>Spirochaetota</taxon>
        <taxon>Spirochaetia</taxon>
        <taxon>Spirochaetales</taxon>
        <taxon>Spirochaetaceae</taxon>
        <taxon>Entomospira</taxon>
    </lineage>
</organism>
<evidence type="ECO:0000313" key="2">
    <source>
        <dbReference type="Proteomes" id="UP000711995"/>
    </source>
</evidence>
<proteinExistence type="predicted"/>
<gene>
    <name evidence="1" type="ORF">HCT14_01915</name>
</gene>
<dbReference type="Proteomes" id="UP000711995">
    <property type="component" value="Unassembled WGS sequence"/>
</dbReference>
<dbReference type="RefSeq" id="WP_167699873.1">
    <property type="nucleotide sequence ID" value="NZ_CP118174.1"/>
</dbReference>
<keyword evidence="2" id="KW-1185">Reference proteome</keyword>
<dbReference type="AlphaFoldDB" id="A0A968G9G3"/>
<sequence length="132" mass="15619">MRRYIIGICFLVLGCTKERSVQLQLPEHSPFSSQERWAVIREPYVRLNSTLEVSAEIIGVLRAGEVVQLLEVRSVYQNRERFWRDYYFVSTVDTEKHLEGWVSSDLVEVFLYEEGAKRNSERIRQRTEVNPH</sequence>
<reference evidence="1 2" key="1">
    <citation type="submission" date="2020-03" db="EMBL/GenBank/DDBJ databases">
        <title>Spirochaetal bacteria isolated from arthropods constitute a novel genus Entomospira genus novum within the order Spirochaetales.</title>
        <authorList>
            <person name="Grana-Miraglia L."/>
            <person name="Sikutova S."/>
            <person name="Fingerle V."/>
            <person name="Sing A."/>
            <person name="Castillo-Ramirez S."/>
            <person name="Margos G."/>
            <person name="Rudolf I."/>
        </authorList>
    </citation>
    <scope>NUCLEOTIDE SEQUENCE [LARGE SCALE GENOMIC DNA]</scope>
    <source>
        <strain evidence="1 2">BR193</strain>
    </source>
</reference>
<protein>
    <submittedName>
        <fullName evidence="1">SH3 domain-containing protein</fullName>
    </submittedName>
</protein>
<dbReference type="PROSITE" id="PS51257">
    <property type="entry name" value="PROKAR_LIPOPROTEIN"/>
    <property type="match status" value="1"/>
</dbReference>
<dbReference type="EMBL" id="JAATLJ010000001">
    <property type="protein sequence ID" value="NIZ40270.1"/>
    <property type="molecule type" value="Genomic_DNA"/>
</dbReference>
<dbReference type="Gene3D" id="2.30.30.40">
    <property type="entry name" value="SH3 Domains"/>
    <property type="match status" value="1"/>
</dbReference>
<accession>A0A968G9G3</accession>